<dbReference type="SUPFAM" id="SSF51011">
    <property type="entry name" value="Glycosyl hydrolase domain"/>
    <property type="match status" value="1"/>
</dbReference>
<evidence type="ECO:0000313" key="6">
    <source>
        <dbReference type="Proteomes" id="UP000198855"/>
    </source>
</evidence>
<dbReference type="Pfam" id="PF01229">
    <property type="entry name" value="Glyco_hydro_39"/>
    <property type="match status" value="1"/>
</dbReference>
<dbReference type="EMBL" id="FOMT01000001">
    <property type="protein sequence ID" value="SFD63865.1"/>
    <property type="molecule type" value="Genomic_DNA"/>
</dbReference>
<evidence type="ECO:0000256" key="2">
    <source>
        <dbReference type="ARBA" id="ARBA00022801"/>
    </source>
</evidence>
<evidence type="ECO:0000256" key="3">
    <source>
        <dbReference type="ARBA" id="ARBA00023295"/>
    </source>
</evidence>
<accession>A0A1I1TZN9</accession>
<dbReference type="GO" id="GO:0004553">
    <property type="term" value="F:hydrolase activity, hydrolyzing O-glycosyl compounds"/>
    <property type="evidence" value="ECO:0007669"/>
    <property type="project" value="TreeGrafter"/>
</dbReference>
<dbReference type="InterPro" id="IPR017853">
    <property type="entry name" value="GH"/>
</dbReference>
<proteinExistence type="inferred from homology"/>
<dbReference type="RefSeq" id="WP_175532714.1">
    <property type="nucleotide sequence ID" value="NZ_FOMT01000001.1"/>
</dbReference>
<keyword evidence="6" id="KW-1185">Reference proteome</keyword>
<dbReference type="PANTHER" id="PTHR12631">
    <property type="entry name" value="ALPHA-L-IDURONIDASE"/>
    <property type="match status" value="1"/>
</dbReference>
<keyword evidence="2" id="KW-0378">Hydrolase</keyword>
<dbReference type="InterPro" id="IPR051923">
    <property type="entry name" value="Glycosyl_Hydrolase_39"/>
</dbReference>
<gene>
    <name evidence="5" type="ORF">SAMN05216378_0775</name>
</gene>
<dbReference type="Gene3D" id="2.60.40.1500">
    <property type="entry name" value="Glycosyl hydrolase domain, family 39"/>
    <property type="match status" value="1"/>
</dbReference>
<name>A0A1I1TZN9_9BACL</name>
<protein>
    <submittedName>
        <fullName evidence="5">Beta-xylosidase</fullName>
    </submittedName>
</protein>
<evidence type="ECO:0000259" key="4">
    <source>
        <dbReference type="Pfam" id="PF01229"/>
    </source>
</evidence>
<evidence type="ECO:0000313" key="5">
    <source>
        <dbReference type="EMBL" id="SFD63865.1"/>
    </source>
</evidence>
<organism evidence="5 6">
    <name type="scientific">Paenibacillus catalpae</name>
    <dbReference type="NCBI Taxonomy" id="1045775"/>
    <lineage>
        <taxon>Bacteria</taxon>
        <taxon>Bacillati</taxon>
        <taxon>Bacillota</taxon>
        <taxon>Bacilli</taxon>
        <taxon>Bacillales</taxon>
        <taxon>Paenibacillaceae</taxon>
        <taxon>Paenibacillus</taxon>
    </lineage>
</organism>
<dbReference type="InterPro" id="IPR049166">
    <property type="entry name" value="GH39_cat"/>
</dbReference>
<dbReference type="SUPFAM" id="SSF51445">
    <property type="entry name" value="(Trans)glycosidases"/>
    <property type="match status" value="1"/>
</dbReference>
<dbReference type="Proteomes" id="UP000198855">
    <property type="component" value="Unassembled WGS sequence"/>
</dbReference>
<dbReference type="Gene3D" id="3.20.20.80">
    <property type="entry name" value="Glycosidases"/>
    <property type="match status" value="1"/>
</dbReference>
<evidence type="ECO:0000256" key="1">
    <source>
        <dbReference type="ARBA" id="ARBA00008875"/>
    </source>
</evidence>
<keyword evidence="3" id="KW-0326">Glycosidase</keyword>
<reference evidence="6" key="1">
    <citation type="submission" date="2016-10" db="EMBL/GenBank/DDBJ databases">
        <authorList>
            <person name="Varghese N."/>
            <person name="Submissions S."/>
        </authorList>
    </citation>
    <scope>NUCLEOTIDE SEQUENCE [LARGE SCALE GENOMIC DNA]</scope>
    <source>
        <strain evidence="6">CGMCC 1.10784</strain>
    </source>
</reference>
<sequence length="513" mass="59669">MHISIKATDDQTIIQTNFWNHIHFHPTDAIEDIWGKRVLEKVAQDQAAKYVRMYAMLEDIVTRSPGGELQYDFTMNDHRLDYLLGLGFKPLICYNFMPRAIAKNPLQLSKLERYKGKRINYSEPADYLEWQEVVYQYARHVTERYGIEEVKQWYMHCWNEPDLHYWLSDQIYAVHQEKLPAYCRLYDHFAAGVKRVSSVLRIGGPSACYDRNFVDAFLRHTREGRNDATGEVGTPIDFFSVHVYSINPAEFSKGLRPSVNGIVQNIFQEYSDIAKRHGYGDLEIIADEWGASSNGFSNVDHYPDLIFRETEYFPAFYVRMVDTLIREMPKRQIPLGKMMICLSGQHHLDRDFEGYRSFFTLNDYKKPIYNGYVLMAKLGNRLLSHQTVDMEEGVGIIPTQDDNGSYKIALYYTDDDFSKKLGSKRVSLRLEGIEGRCRIRHYRLDHTHSNAFTTFKELGSPSQPTQQQREAIQQAGELTLYYPEYTADLQGSYEEHIVLTGHAVSFLELEPIN</sequence>
<dbReference type="PANTHER" id="PTHR12631:SF8">
    <property type="entry name" value="ALPHA-L-IDURONIDASE"/>
    <property type="match status" value="1"/>
</dbReference>
<feature type="domain" description="Glycosyl hydrolases family 39 N-terminal catalytic" evidence="4">
    <location>
        <begin position="3"/>
        <end position="475"/>
    </location>
</feature>
<dbReference type="AlphaFoldDB" id="A0A1I1TZN9"/>
<dbReference type="STRING" id="1045775.SAMN05216378_0775"/>
<comment type="similarity">
    <text evidence="1">Belongs to the glycosyl hydrolase 39 family.</text>
</comment>